<organism evidence="2 3">
    <name type="scientific">Methylophilus medardicus</name>
    <dbReference type="NCBI Taxonomy" id="2588534"/>
    <lineage>
        <taxon>Bacteria</taxon>
        <taxon>Pseudomonadati</taxon>
        <taxon>Pseudomonadota</taxon>
        <taxon>Betaproteobacteria</taxon>
        <taxon>Nitrosomonadales</taxon>
        <taxon>Methylophilaceae</taxon>
        <taxon>Methylophilus</taxon>
    </lineage>
</organism>
<keyword evidence="1" id="KW-0732">Signal</keyword>
<evidence type="ECO:0000256" key="1">
    <source>
        <dbReference type="SAM" id="SignalP"/>
    </source>
</evidence>
<dbReference type="AlphaFoldDB" id="A0A5B8CU40"/>
<sequence length="88" mass="9505">MRNVISAIALVSGFILATQVVAVEQNGGIEKTQTAQQFLSKRPYAQPVIAKADSEQSWVGATLVVDSNNGRASVHEPQKLHMIGKRAF</sequence>
<proteinExistence type="predicted"/>
<feature type="chain" id="PRO_5022888646" evidence="1">
    <location>
        <begin position="23"/>
        <end position="88"/>
    </location>
</feature>
<evidence type="ECO:0000313" key="3">
    <source>
        <dbReference type="Proteomes" id="UP000311008"/>
    </source>
</evidence>
<protein>
    <submittedName>
        <fullName evidence="2">Uncharacterized protein</fullName>
    </submittedName>
</protein>
<keyword evidence="3" id="KW-1185">Reference proteome</keyword>
<name>A0A5B8CU40_9PROT</name>
<dbReference type="Proteomes" id="UP000311008">
    <property type="component" value="Chromosome"/>
</dbReference>
<reference evidence="3" key="1">
    <citation type="journal article" date="2019" name="ISME J.">
        <title>Evolution in action: habitat transition from sediment to the pelagial leads to genome streamlining in Methylophilaceae.</title>
        <authorList>
            <person name="Salcher M."/>
            <person name="Schaefle D."/>
            <person name="Kaspar M."/>
            <person name="Neuenschwander S.M."/>
            <person name="Ghai R."/>
        </authorList>
    </citation>
    <scope>NUCLEOTIDE SEQUENCE [LARGE SCALE GENOMIC DNA]</scope>
    <source>
        <strain evidence="3">MMS-M-51</strain>
    </source>
</reference>
<dbReference type="RefSeq" id="WP_140003756.1">
    <property type="nucleotide sequence ID" value="NZ_CP040946.1"/>
</dbReference>
<evidence type="ECO:0000313" key="2">
    <source>
        <dbReference type="EMBL" id="QDC44425.1"/>
    </source>
</evidence>
<accession>A0A5B8CU40</accession>
<gene>
    <name evidence="2" type="ORF">FIU01_07725</name>
</gene>
<dbReference type="EMBL" id="CP040946">
    <property type="protein sequence ID" value="QDC44425.1"/>
    <property type="molecule type" value="Genomic_DNA"/>
</dbReference>
<dbReference type="KEGG" id="mmec:FIU01_07725"/>
<dbReference type="OrthoDB" id="9880264at2"/>
<feature type="signal peptide" evidence="1">
    <location>
        <begin position="1"/>
        <end position="22"/>
    </location>
</feature>